<gene>
    <name evidence="3" type="ORF">CGGC5_15314</name>
</gene>
<evidence type="ECO:0000256" key="2">
    <source>
        <dbReference type="ARBA" id="ARBA00023235"/>
    </source>
</evidence>
<sequence>MATKSVSPAPSVFATFVRGGTSKAVFFHKKYIPPPGAARDRFLVRIMGSPDPAQIDGMGVGRVVTSKVAIIRLFKRPDADIDYIFAQIGLGEATVSYDANCGNISSGVGPFAINEGLVKSSIWCDGKRVVKIYNTGTDALLVAHVPVDPETGRALEKRDYAISGCQGTGAPILMDYSQTALPRRILPTGNAIDRLDCTFGALDATFCEVGNPIAFVTAGSVGIAGDEPVDSIDSDRELVKRVREIRGRISQKLGRCKEWENIDEQSPMLPMVAVVSKPTSSEGHIQARLLLDNHCHPSMAGTGGVCTSAASRIKGSVVNQLLAPETLIEDEFVIQHPAGHLPISVKTDDCEGYSGTPTFHRLGFMRTARYIFQGNLFIPSDLE</sequence>
<dbReference type="SUPFAM" id="SSF54506">
    <property type="entry name" value="Diaminopimelate epimerase-like"/>
    <property type="match status" value="2"/>
</dbReference>
<keyword evidence="2 3" id="KW-0413">Isomerase</keyword>
<evidence type="ECO:0000256" key="1">
    <source>
        <dbReference type="ARBA" id="ARBA00007673"/>
    </source>
</evidence>
<name>L2GJ07_COLFN</name>
<proteinExistence type="inferred from homology"/>
<dbReference type="PANTHER" id="PTHR43709">
    <property type="entry name" value="ACONITATE ISOMERASE-RELATED"/>
    <property type="match status" value="1"/>
</dbReference>
<dbReference type="EMBL" id="KB020280">
    <property type="protein sequence ID" value="ELA38003.1"/>
    <property type="molecule type" value="Genomic_DNA"/>
</dbReference>
<organism evidence="3">
    <name type="scientific">Colletotrichum fructicola (strain Nara gc5)</name>
    <name type="common">Anthracnose fungus</name>
    <name type="synonym">Colletotrichum gloeosporioides (strain Nara gc5)</name>
    <dbReference type="NCBI Taxonomy" id="1213859"/>
    <lineage>
        <taxon>Eukaryota</taxon>
        <taxon>Fungi</taxon>
        <taxon>Dikarya</taxon>
        <taxon>Ascomycota</taxon>
        <taxon>Pezizomycotina</taxon>
        <taxon>Sordariomycetes</taxon>
        <taxon>Hypocreomycetidae</taxon>
        <taxon>Glomerellales</taxon>
        <taxon>Glomerellaceae</taxon>
        <taxon>Colletotrichum</taxon>
        <taxon>Colletotrichum gloeosporioides species complex</taxon>
    </lineage>
</organism>
<dbReference type="GO" id="GO:0016853">
    <property type="term" value="F:isomerase activity"/>
    <property type="evidence" value="ECO:0007669"/>
    <property type="project" value="UniProtKB-KW"/>
</dbReference>
<accession>L2GJ07</accession>
<dbReference type="HOGENOM" id="CLU_026443_2_1_1"/>
<dbReference type="InterPro" id="IPR007400">
    <property type="entry name" value="PrpF-like"/>
</dbReference>
<reference evidence="3" key="1">
    <citation type="submission" date="2012-08" db="EMBL/GenBank/DDBJ databases">
        <title>Genome analysis of Colletotrichum orbiculare and Colletotrichum fructicola.</title>
        <authorList>
            <person name="Gan P.H.P."/>
            <person name="Ikeda K."/>
            <person name="Irieda H."/>
            <person name="Narusaka M."/>
            <person name="O'Connell R.J."/>
            <person name="Narusaka Y."/>
            <person name="Takano Y."/>
            <person name="Kubo Y."/>
            <person name="Shirasu K."/>
        </authorList>
    </citation>
    <scope>NUCLEOTIDE SEQUENCE</scope>
    <source>
        <strain evidence="3">Nara gc5</strain>
    </source>
</reference>
<protein>
    <submittedName>
        <fullName evidence="3">3-methylitaconate isomerase</fullName>
    </submittedName>
</protein>
<dbReference type="Gene3D" id="3.10.310.10">
    <property type="entry name" value="Diaminopimelate Epimerase, Chain A, domain 1"/>
    <property type="match status" value="2"/>
</dbReference>
<comment type="similarity">
    <text evidence="1">Belongs to the PrpF family.</text>
</comment>
<dbReference type="STRING" id="1213859.L2GJ07"/>
<dbReference type="Pfam" id="PF04303">
    <property type="entry name" value="PrpF"/>
    <property type="match status" value="1"/>
</dbReference>
<dbReference type="PANTHER" id="PTHR43709:SF2">
    <property type="entry name" value="DUF453 DOMAIN PROTEIN (AFU_ORTHOLOGUE AFUA_6G00360)"/>
    <property type="match status" value="1"/>
</dbReference>
<dbReference type="AlphaFoldDB" id="L2GJ07"/>
<evidence type="ECO:0000313" key="3">
    <source>
        <dbReference type="EMBL" id="ELA38003.1"/>
    </source>
</evidence>